<dbReference type="EMBL" id="ADFV01016040">
    <property type="status" value="NOT_ANNOTATED_CDS"/>
    <property type="molecule type" value="Genomic_DNA"/>
</dbReference>
<dbReference type="EMBL" id="ADFV01016036">
    <property type="status" value="NOT_ANNOTATED_CDS"/>
    <property type="molecule type" value="Genomic_DNA"/>
</dbReference>
<dbReference type="GO" id="GO:0030258">
    <property type="term" value="P:lipid modification"/>
    <property type="evidence" value="ECO:0007669"/>
    <property type="project" value="TreeGrafter"/>
</dbReference>
<organism evidence="9 10">
    <name type="scientific">Nomascus leucogenys</name>
    <name type="common">Northern white-cheeked gibbon</name>
    <name type="synonym">Hylobates leucogenys</name>
    <dbReference type="NCBI Taxonomy" id="61853"/>
    <lineage>
        <taxon>Eukaryota</taxon>
        <taxon>Metazoa</taxon>
        <taxon>Chordata</taxon>
        <taxon>Craniata</taxon>
        <taxon>Vertebrata</taxon>
        <taxon>Euteleostomi</taxon>
        <taxon>Mammalia</taxon>
        <taxon>Eutheria</taxon>
        <taxon>Euarchontoglires</taxon>
        <taxon>Primates</taxon>
        <taxon>Haplorrhini</taxon>
        <taxon>Catarrhini</taxon>
        <taxon>Hylobatidae</taxon>
        <taxon>Nomascus</taxon>
    </lineage>
</organism>
<feature type="transmembrane region" description="Helical" evidence="8">
    <location>
        <begin position="371"/>
        <end position="388"/>
    </location>
</feature>
<keyword evidence="4" id="KW-0256">Endoplasmic reticulum</keyword>
<feature type="transmembrane region" description="Helical" evidence="8">
    <location>
        <begin position="408"/>
        <end position="428"/>
    </location>
</feature>
<comment type="subcellular location">
    <subcellularLocation>
        <location evidence="1">Endoplasmic reticulum membrane</location>
        <topology evidence="1">Multi-pass membrane protein</topology>
    </subcellularLocation>
</comment>
<keyword evidence="6 8" id="KW-0472">Membrane</keyword>
<evidence type="ECO:0000256" key="2">
    <source>
        <dbReference type="ARBA" id="ARBA00022679"/>
    </source>
</evidence>
<reference evidence="9" key="2">
    <citation type="submission" date="2025-08" db="UniProtKB">
        <authorList>
            <consortium name="Ensembl"/>
        </authorList>
    </citation>
    <scope>IDENTIFICATION</scope>
</reference>
<dbReference type="EMBL" id="ADFV01016038">
    <property type="status" value="NOT_ANNOTATED_CDS"/>
    <property type="molecule type" value="Genomic_DNA"/>
</dbReference>
<dbReference type="GeneTree" id="ENSGT01030000234564"/>
<sequence length="479" mass="54435">MAAEPQPSSLSYRTTGSTCLHPLSELLGIPLDQVNFVVCQLVALFAAFWFRIYLRPGTTSSDVRHAVATIFGIYFVIFCFGWYSVHLFVLVLMCYAIMVTASVSNIHRYSFFVAMGYLTICHISRIYIFHYGILTTDFSGPLMIVTQKITTLAFQVHDGENSNLPFVKPSFLEYLSYLLNFMSVIAGPCNNFKDYVAFIEGKHIHMKLLEVNWKQKGFHSLPEPSPTGAVIHKLGITLVSLLLFLTLTKTFPVTCLVDDWFVYKASFPARLCYLYVVMQASKPKYYFAWTLADAVNNAAGFGFSGVDKNGNFHWDLLSNLNIWKIEVISGMFHLCLIPSSLHSVCYQRVPWYPTVLTFILSALWHGVYPGYYFTFLTGILVTLAARAVRNNYRHYFLSSRALKAAYDAGTWAVTQLAVSYTVAPFVMLAVEPTISLYKSMYFYLHIISLLIILFLPMKPQAHTQRRPQTLNSINKRKTD</sequence>
<keyword evidence="3 8" id="KW-0812">Transmembrane</keyword>
<evidence type="ECO:0000256" key="8">
    <source>
        <dbReference type="SAM" id="Phobius"/>
    </source>
</evidence>
<evidence type="ECO:0000256" key="4">
    <source>
        <dbReference type="ARBA" id="ARBA00022824"/>
    </source>
</evidence>
<evidence type="ECO:0000313" key="10">
    <source>
        <dbReference type="Proteomes" id="UP000001073"/>
    </source>
</evidence>
<dbReference type="PANTHER" id="PTHR13906:SF6">
    <property type="entry name" value="LYSOPHOSPHOLIPID ACYLTRANSFERASE 1"/>
    <property type="match status" value="1"/>
</dbReference>
<keyword evidence="2" id="KW-0808">Transferase</keyword>
<reference evidence="9" key="3">
    <citation type="submission" date="2025-09" db="UniProtKB">
        <authorList>
            <consortium name="Ensembl"/>
        </authorList>
    </citation>
    <scope>IDENTIFICATION</scope>
</reference>
<protein>
    <submittedName>
        <fullName evidence="9">Membrane bound O-acyltransferase domain containing 1</fullName>
    </submittedName>
    <submittedName>
        <fullName evidence="9">Membrane bound glycerophospholipid O-acyltransferase 1</fullName>
    </submittedName>
</protein>
<dbReference type="Pfam" id="PF03062">
    <property type="entry name" value="MBOAT"/>
    <property type="match status" value="1"/>
</dbReference>
<feature type="transmembrane region" description="Helical" evidence="8">
    <location>
        <begin position="66"/>
        <end position="99"/>
    </location>
</feature>
<evidence type="ECO:0000256" key="7">
    <source>
        <dbReference type="ARBA" id="ARBA00023315"/>
    </source>
</evidence>
<keyword evidence="7" id="KW-0012">Acyltransferase</keyword>
<evidence type="ECO:0000256" key="5">
    <source>
        <dbReference type="ARBA" id="ARBA00022989"/>
    </source>
</evidence>
<keyword evidence="5 8" id="KW-1133">Transmembrane helix</keyword>
<dbReference type="AlphaFoldDB" id="A0A2I3GB85"/>
<reference evidence="9 10" key="1">
    <citation type="submission" date="2012-10" db="EMBL/GenBank/DDBJ databases">
        <authorList>
            <consortium name="Gibbon Genome Sequencing Consortium"/>
        </authorList>
    </citation>
    <scope>NUCLEOTIDE SEQUENCE [LARGE SCALE GENOMIC DNA]</scope>
</reference>
<name>A0A2I3GB85_NOMLE</name>
<feature type="transmembrane region" description="Helical" evidence="8">
    <location>
        <begin position="440"/>
        <end position="457"/>
    </location>
</feature>
<dbReference type="Ensembl" id="ENSNLET00000049000.1">
    <property type="protein sequence ID" value="ENSNLEP00000028543.1"/>
    <property type="gene ID" value="ENSNLEG00000001717.3"/>
</dbReference>
<dbReference type="GO" id="GO:0016746">
    <property type="term" value="F:acyltransferase activity"/>
    <property type="evidence" value="ECO:0007669"/>
    <property type="project" value="UniProtKB-KW"/>
</dbReference>
<dbReference type="EMBL" id="ADFV01016037">
    <property type="status" value="NOT_ANNOTATED_CDS"/>
    <property type="molecule type" value="Genomic_DNA"/>
</dbReference>
<dbReference type="InterPro" id="IPR004299">
    <property type="entry name" value="MBOAT_fam"/>
</dbReference>
<dbReference type="EMBL" id="ADFV01016039">
    <property type="status" value="NOT_ANNOTATED_CDS"/>
    <property type="molecule type" value="Genomic_DNA"/>
</dbReference>
<feature type="transmembrane region" description="Helical" evidence="8">
    <location>
        <begin position="34"/>
        <end position="54"/>
    </location>
</feature>
<evidence type="ECO:0000256" key="1">
    <source>
        <dbReference type="ARBA" id="ARBA00004477"/>
    </source>
</evidence>
<feature type="transmembrane region" description="Helical" evidence="8">
    <location>
        <begin position="111"/>
        <end position="134"/>
    </location>
</feature>
<dbReference type="PANTHER" id="PTHR13906">
    <property type="entry name" value="PORCUPINE"/>
    <property type="match status" value="1"/>
</dbReference>
<dbReference type="Proteomes" id="UP000001073">
    <property type="component" value="Chromosome 8"/>
</dbReference>
<accession>A0A2I3GB85</accession>
<evidence type="ECO:0000256" key="6">
    <source>
        <dbReference type="ARBA" id="ARBA00023136"/>
    </source>
</evidence>
<keyword evidence="10" id="KW-1185">Reference proteome</keyword>
<dbReference type="GO" id="GO:0005789">
    <property type="term" value="C:endoplasmic reticulum membrane"/>
    <property type="evidence" value="ECO:0007669"/>
    <property type="project" value="UniProtKB-SubCell"/>
</dbReference>
<dbReference type="EMBL" id="ADFV01016041">
    <property type="status" value="NOT_ANNOTATED_CDS"/>
    <property type="molecule type" value="Genomic_DNA"/>
</dbReference>
<dbReference type="InterPro" id="IPR049941">
    <property type="entry name" value="LPLAT_7/PORCN-like"/>
</dbReference>
<gene>
    <name evidence="9" type="primary">MBOAT1</name>
</gene>
<evidence type="ECO:0000256" key="3">
    <source>
        <dbReference type="ARBA" id="ARBA00022692"/>
    </source>
</evidence>
<proteinExistence type="predicted"/>
<evidence type="ECO:0000313" key="9">
    <source>
        <dbReference type="Ensembl" id="ENSNLEP00000028543.1"/>
    </source>
</evidence>